<comment type="similarity">
    <text evidence="1">Belongs to the FGGY kinase family.</text>
</comment>
<dbReference type="InterPro" id="IPR050406">
    <property type="entry name" value="FGGY_Carb_Kinase"/>
</dbReference>
<dbReference type="Proteomes" id="UP000239649">
    <property type="component" value="Unassembled WGS sequence"/>
</dbReference>
<dbReference type="CDD" id="cd07809">
    <property type="entry name" value="ASKHA_NBD_FGGY_BaXK-like"/>
    <property type="match status" value="1"/>
</dbReference>
<feature type="domain" description="Carbohydrate kinase FGGY N-terminal" evidence="4">
    <location>
        <begin position="215"/>
        <end position="292"/>
    </location>
</feature>
<evidence type="ECO:0000313" key="7">
    <source>
        <dbReference type="Proteomes" id="UP000239649"/>
    </source>
</evidence>
<dbReference type="PIRSF" id="PIRSF000538">
    <property type="entry name" value="GlpK"/>
    <property type="match status" value="1"/>
</dbReference>
<dbReference type="PANTHER" id="PTHR43095:SF5">
    <property type="entry name" value="XYLULOSE KINASE"/>
    <property type="match status" value="1"/>
</dbReference>
<keyword evidence="2" id="KW-0808">Transferase</keyword>
<dbReference type="STRING" id="554055.A0A2P6V7Z3"/>
<comment type="caution">
    <text evidence="6">The sequence shown here is derived from an EMBL/GenBank/DDBJ whole genome shotgun (WGS) entry which is preliminary data.</text>
</comment>
<dbReference type="PANTHER" id="PTHR43095">
    <property type="entry name" value="SUGAR KINASE"/>
    <property type="match status" value="1"/>
</dbReference>
<evidence type="ECO:0000259" key="5">
    <source>
        <dbReference type="Pfam" id="PF02782"/>
    </source>
</evidence>
<proteinExistence type="inferred from homology"/>
<dbReference type="Pfam" id="PF02782">
    <property type="entry name" value="FGGY_C"/>
    <property type="match status" value="1"/>
</dbReference>
<dbReference type="OrthoDB" id="1728974at2759"/>
<gene>
    <name evidence="6" type="ORF">C2E20_6324</name>
</gene>
<dbReference type="GO" id="GO:0005975">
    <property type="term" value="P:carbohydrate metabolic process"/>
    <property type="evidence" value="ECO:0007669"/>
    <property type="project" value="InterPro"/>
</dbReference>
<feature type="domain" description="Carbohydrate kinase FGGY C-terminal" evidence="5">
    <location>
        <begin position="303"/>
        <end position="483"/>
    </location>
</feature>
<reference evidence="6 7" key="1">
    <citation type="journal article" date="2018" name="Plant J.">
        <title>Genome sequences of Chlorella sorokiniana UTEX 1602 and Micractinium conductrix SAG 241.80: implications to maltose excretion by a green alga.</title>
        <authorList>
            <person name="Arriola M.B."/>
            <person name="Velmurugan N."/>
            <person name="Zhang Y."/>
            <person name="Plunkett M.H."/>
            <person name="Hondzo H."/>
            <person name="Barney B.M."/>
        </authorList>
    </citation>
    <scope>NUCLEOTIDE SEQUENCE [LARGE SCALE GENOMIC DNA]</scope>
    <source>
        <strain evidence="6 7">SAG 241.80</strain>
    </source>
</reference>
<evidence type="ECO:0000256" key="2">
    <source>
        <dbReference type="ARBA" id="ARBA00022679"/>
    </source>
</evidence>
<feature type="domain" description="Carbohydrate kinase FGGY N-terminal" evidence="4">
    <location>
        <begin position="7"/>
        <end position="173"/>
    </location>
</feature>
<dbReference type="EMBL" id="LHPF02000021">
    <property type="protein sequence ID" value="PSC70198.1"/>
    <property type="molecule type" value="Genomic_DNA"/>
</dbReference>
<organism evidence="6 7">
    <name type="scientific">Micractinium conductrix</name>
    <dbReference type="NCBI Taxonomy" id="554055"/>
    <lineage>
        <taxon>Eukaryota</taxon>
        <taxon>Viridiplantae</taxon>
        <taxon>Chlorophyta</taxon>
        <taxon>core chlorophytes</taxon>
        <taxon>Trebouxiophyceae</taxon>
        <taxon>Chlorellales</taxon>
        <taxon>Chlorellaceae</taxon>
        <taxon>Chlorella clade</taxon>
        <taxon>Micractinium</taxon>
    </lineage>
</organism>
<evidence type="ECO:0000313" key="6">
    <source>
        <dbReference type="EMBL" id="PSC70198.1"/>
    </source>
</evidence>
<dbReference type="Gene3D" id="3.30.420.40">
    <property type="match status" value="2"/>
</dbReference>
<dbReference type="InterPro" id="IPR018485">
    <property type="entry name" value="FGGY_C"/>
</dbReference>
<sequence length="538" mass="57037">MSDSSLFLGIDCGTQSTKVLVYDAENREVLSRASVSYELTSNRPGQAEQAPSMWVQACKECIADALDGAGNERGDVAARVKALGVSGQQHGMVALDENKKVIRPAKLWCDVESAAEAEELSKLWGTTIVPAVTASKLLWLKRHEPDSWERLAHVLLPHDYINFWLTGRLCMEARGQSAGGTGTAPAACLRTRCLLARPPTCPNRSYNHNWPLSPTHASDACGTGFLDTAGRCWDEARMETFGCGRIPASMPELIGPGEVVGTLLPAVAKQLGLPEGVQVAPGGGDNAMAALGAGAVHEGTWVLSLGTSGTLFGPSGKPILDPSGTINPFCDSTGQWLPLLCTLNCTGVSEEIRHAFGLSHEEITALAAGERSGCSGTTLLPYFAGERTPNWPNATGAVLGLRPGSFRPGLLYRAALEGATFSLLAGMKRLQQYGLAATELRLVGGGSKNRLWRRIVADSFQLPLRFPAEPEAAALGAALQAAAVHSGTPVGEYVEAHAPPMETEVMQPQHEAGEAYRKSFARHQKWGACLFGGGSCEI</sequence>
<accession>A0A2P6V7Z3</accession>
<evidence type="ECO:0000256" key="1">
    <source>
        <dbReference type="ARBA" id="ARBA00009156"/>
    </source>
</evidence>
<dbReference type="SUPFAM" id="SSF53067">
    <property type="entry name" value="Actin-like ATPase domain"/>
    <property type="match status" value="3"/>
</dbReference>
<dbReference type="GO" id="GO:0016301">
    <property type="term" value="F:kinase activity"/>
    <property type="evidence" value="ECO:0007669"/>
    <property type="project" value="UniProtKB-KW"/>
</dbReference>
<dbReference type="InterPro" id="IPR000577">
    <property type="entry name" value="Carb_kinase_FGGY"/>
</dbReference>
<name>A0A2P6V7Z3_9CHLO</name>
<keyword evidence="3" id="KW-0418">Kinase</keyword>
<evidence type="ECO:0000259" key="4">
    <source>
        <dbReference type="Pfam" id="PF00370"/>
    </source>
</evidence>
<dbReference type="InterPro" id="IPR018484">
    <property type="entry name" value="FGGY_N"/>
</dbReference>
<dbReference type="AlphaFoldDB" id="A0A2P6V7Z3"/>
<protein>
    <submittedName>
        <fullName evidence="6">Xylulokinase</fullName>
    </submittedName>
</protein>
<dbReference type="Pfam" id="PF00370">
    <property type="entry name" value="FGGY_N"/>
    <property type="match status" value="2"/>
</dbReference>
<dbReference type="InterPro" id="IPR043129">
    <property type="entry name" value="ATPase_NBD"/>
</dbReference>
<keyword evidence="7" id="KW-1185">Reference proteome</keyword>
<evidence type="ECO:0000256" key="3">
    <source>
        <dbReference type="ARBA" id="ARBA00022777"/>
    </source>
</evidence>